<dbReference type="Proteomes" id="UP001196342">
    <property type="component" value="Unassembled WGS sequence"/>
</dbReference>
<evidence type="ECO:0000313" key="1">
    <source>
        <dbReference type="EMBL" id="MBT8726593.1"/>
    </source>
</evidence>
<accession>A0ABS5X3S9</accession>
<proteinExistence type="predicted"/>
<comment type="caution">
    <text evidence="1">The sequence shown here is derived from an EMBL/GenBank/DDBJ whole genome shotgun (WGS) entry which is preliminary data.</text>
</comment>
<evidence type="ECO:0000313" key="2">
    <source>
        <dbReference type="Proteomes" id="UP001196342"/>
    </source>
</evidence>
<protein>
    <submittedName>
        <fullName evidence="1">Uncharacterized protein</fullName>
    </submittedName>
</protein>
<keyword evidence="2" id="KW-1185">Reference proteome</keyword>
<organism evidence="1 2">
    <name type="scientific">Bacteroides uniformis</name>
    <dbReference type="NCBI Taxonomy" id="820"/>
    <lineage>
        <taxon>Bacteria</taxon>
        <taxon>Pseudomonadati</taxon>
        <taxon>Bacteroidota</taxon>
        <taxon>Bacteroidia</taxon>
        <taxon>Bacteroidales</taxon>
        <taxon>Bacteroidaceae</taxon>
        <taxon>Bacteroides</taxon>
    </lineage>
</organism>
<sequence>MALRWAGSLWQQVAGSGVIRRPVTAVPSVRDAKESEVRHNPITSCLRGSIWLQSGSLWRSSNLRAVVMGTYITPDFILHQVRPHGR</sequence>
<gene>
    <name evidence="1" type="ORF">JQN06_10500</name>
</gene>
<dbReference type="EMBL" id="JAFBJK010000003">
    <property type="protein sequence ID" value="MBT8726593.1"/>
    <property type="molecule type" value="Genomic_DNA"/>
</dbReference>
<name>A0ABS5X3S9_BACUN</name>
<reference evidence="1 2" key="1">
    <citation type="submission" date="2020-12" db="EMBL/GenBank/DDBJ databases">
        <title>Microorganisms.</title>
        <authorList>
            <person name="Matos J."/>
            <person name="Faleiro L."/>
            <person name="Duarte I."/>
        </authorList>
    </citation>
    <scope>NUCLEOTIDE SEQUENCE [LARGE SCALE GENOMIC DNA]</scope>
    <source>
        <strain evidence="1 2">PtFD3Pch2</strain>
    </source>
</reference>